<organism evidence="2">
    <name type="scientific">Laccaria bicolor (strain S238N-H82 / ATCC MYA-4686)</name>
    <name type="common">Bicoloured deceiver</name>
    <name type="synonym">Laccaria laccata var. bicolor</name>
    <dbReference type="NCBI Taxonomy" id="486041"/>
    <lineage>
        <taxon>Eukaryota</taxon>
        <taxon>Fungi</taxon>
        <taxon>Dikarya</taxon>
        <taxon>Basidiomycota</taxon>
        <taxon>Agaricomycotina</taxon>
        <taxon>Agaricomycetes</taxon>
        <taxon>Agaricomycetidae</taxon>
        <taxon>Agaricales</taxon>
        <taxon>Agaricineae</taxon>
        <taxon>Hydnangiaceae</taxon>
        <taxon>Laccaria</taxon>
    </lineage>
</organism>
<accession>B0CVP3</accession>
<evidence type="ECO:0000313" key="1">
    <source>
        <dbReference type="EMBL" id="EDR13365.1"/>
    </source>
</evidence>
<dbReference type="InParanoid" id="B0CVP3"/>
<gene>
    <name evidence="1" type="ORF">LACBIDRAFT_309157</name>
</gene>
<dbReference type="KEGG" id="lbc:LACBIDRAFT_309157"/>
<dbReference type="GeneID" id="6071354"/>
<dbReference type="AlphaFoldDB" id="B0CVP3"/>
<sequence>MYINIGAGAKKETTISCFEKTSCLHQFARSRAPYAHQSPMAGRKFVCSCLPARVRDMQEKTPMAPG</sequence>
<dbReference type="HOGENOM" id="CLU_2831592_0_0_1"/>
<evidence type="ECO:0000313" key="2">
    <source>
        <dbReference type="Proteomes" id="UP000001194"/>
    </source>
</evidence>
<dbReference type="Proteomes" id="UP000001194">
    <property type="component" value="Unassembled WGS sequence"/>
</dbReference>
<reference evidence="1 2" key="1">
    <citation type="journal article" date="2008" name="Nature">
        <title>The genome of Laccaria bicolor provides insights into mycorrhizal symbiosis.</title>
        <authorList>
            <person name="Martin F."/>
            <person name="Aerts A."/>
            <person name="Ahren D."/>
            <person name="Brun A."/>
            <person name="Danchin E.G.J."/>
            <person name="Duchaussoy F."/>
            <person name="Gibon J."/>
            <person name="Kohler A."/>
            <person name="Lindquist E."/>
            <person name="Pereda V."/>
            <person name="Salamov A."/>
            <person name="Shapiro H.J."/>
            <person name="Wuyts J."/>
            <person name="Blaudez D."/>
            <person name="Buee M."/>
            <person name="Brokstein P."/>
            <person name="Canbaeck B."/>
            <person name="Cohen D."/>
            <person name="Courty P.E."/>
            <person name="Coutinho P.M."/>
            <person name="Delaruelle C."/>
            <person name="Detter J.C."/>
            <person name="Deveau A."/>
            <person name="DiFazio S."/>
            <person name="Duplessis S."/>
            <person name="Fraissinet-Tachet L."/>
            <person name="Lucic E."/>
            <person name="Frey-Klett P."/>
            <person name="Fourrey C."/>
            <person name="Feussner I."/>
            <person name="Gay G."/>
            <person name="Grimwood J."/>
            <person name="Hoegger P.J."/>
            <person name="Jain P."/>
            <person name="Kilaru S."/>
            <person name="Labbe J."/>
            <person name="Lin Y.C."/>
            <person name="Legue V."/>
            <person name="Le Tacon F."/>
            <person name="Marmeisse R."/>
            <person name="Melayah D."/>
            <person name="Montanini B."/>
            <person name="Muratet M."/>
            <person name="Nehls U."/>
            <person name="Niculita-Hirzel H."/>
            <person name="Oudot-Le Secq M.P."/>
            <person name="Peter M."/>
            <person name="Quesneville H."/>
            <person name="Rajashekar B."/>
            <person name="Reich M."/>
            <person name="Rouhier N."/>
            <person name="Schmutz J."/>
            <person name="Yin T."/>
            <person name="Chalot M."/>
            <person name="Henrissat B."/>
            <person name="Kuees U."/>
            <person name="Lucas S."/>
            <person name="Van de Peer Y."/>
            <person name="Podila G.K."/>
            <person name="Polle A."/>
            <person name="Pukkila P.J."/>
            <person name="Richardson P.M."/>
            <person name="Rouze P."/>
            <person name="Sanders I.R."/>
            <person name="Stajich J.E."/>
            <person name="Tunlid A."/>
            <person name="Tuskan G."/>
            <person name="Grigoriev I.V."/>
        </authorList>
    </citation>
    <scope>NUCLEOTIDE SEQUENCE [LARGE SCALE GENOMIC DNA]</scope>
    <source>
        <strain evidence="2">S238N-H82 / ATCC MYA-4686</strain>
    </source>
</reference>
<protein>
    <submittedName>
        <fullName evidence="1">Predicted protein</fullName>
    </submittedName>
</protein>
<name>B0CVP3_LACBS</name>
<proteinExistence type="predicted"/>
<keyword evidence="2" id="KW-1185">Reference proteome</keyword>
<dbReference type="RefSeq" id="XP_001875863.1">
    <property type="nucleotide sequence ID" value="XM_001875828.1"/>
</dbReference>
<dbReference type="EMBL" id="DS547093">
    <property type="protein sequence ID" value="EDR13365.1"/>
    <property type="molecule type" value="Genomic_DNA"/>
</dbReference>